<protein>
    <submittedName>
        <fullName evidence="2">Uncharacterized protein</fullName>
    </submittedName>
</protein>
<sequence>MKYFKLLTLSLILLCFVSNVTFGQNTKKKVKYVDASGIYISEKEFNKCLKSGYIEKSVEKDNLVVHYLVHNSYEGKLTETENTQIRLMIGKIVGKDIDSNRIIVIHLYNKNDDKLLQDINYKRYWYQVSKSRERSIKIYDSFLIGNKNSGIIPNLENHLYLDSYNFLNKTFFNNSDLDYNHVIIRPDRTYRIFLGFFDNLNVLDMS</sequence>
<comment type="caution">
    <text evidence="2">The sequence shown here is derived from an EMBL/GenBank/DDBJ whole genome shotgun (WGS) entry which is preliminary data.</text>
</comment>
<gene>
    <name evidence="2" type="ORF">FVF61_01620</name>
</gene>
<dbReference type="EMBL" id="VSFC01000012">
    <property type="protein sequence ID" value="TYA58874.1"/>
    <property type="molecule type" value="Genomic_DNA"/>
</dbReference>
<keyword evidence="1" id="KW-0732">Signal</keyword>
<evidence type="ECO:0000313" key="2">
    <source>
        <dbReference type="EMBL" id="TYA58874.1"/>
    </source>
</evidence>
<reference evidence="2 3" key="1">
    <citation type="submission" date="2019-08" db="EMBL/GenBank/DDBJ databases">
        <title>Formosa sediminis sp. nov., isolated from marine sediment.</title>
        <authorList>
            <person name="Cao W.R."/>
        </authorList>
    </citation>
    <scope>NUCLEOTIDE SEQUENCE [LARGE SCALE GENOMIC DNA]</scope>
    <source>
        <strain evidence="2 3">1494</strain>
    </source>
</reference>
<keyword evidence="3" id="KW-1185">Reference proteome</keyword>
<evidence type="ECO:0000313" key="3">
    <source>
        <dbReference type="Proteomes" id="UP000324550"/>
    </source>
</evidence>
<dbReference type="AlphaFoldDB" id="A0A5D0GIS6"/>
<dbReference type="RefSeq" id="WP_148452573.1">
    <property type="nucleotide sequence ID" value="NZ_VSFC01000012.1"/>
</dbReference>
<accession>A0A5D0GIS6</accession>
<feature type="chain" id="PRO_5022842474" evidence="1">
    <location>
        <begin position="24"/>
        <end position="206"/>
    </location>
</feature>
<organism evidence="2 3">
    <name type="scientific">Formosa maritima</name>
    <dbReference type="NCBI Taxonomy" id="2592046"/>
    <lineage>
        <taxon>Bacteria</taxon>
        <taxon>Pseudomonadati</taxon>
        <taxon>Bacteroidota</taxon>
        <taxon>Flavobacteriia</taxon>
        <taxon>Flavobacteriales</taxon>
        <taxon>Flavobacteriaceae</taxon>
        <taxon>Formosa</taxon>
    </lineage>
</organism>
<proteinExistence type="predicted"/>
<dbReference type="Proteomes" id="UP000324550">
    <property type="component" value="Unassembled WGS sequence"/>
</dbReference>
<name>A0A5D0GIS6_9FLAO</name>
<dbReference type="OrthoDB" id="1444923at2"/>
<evidence type="ECO:0000256" key="1">
    <source>
        <dbReference type="SAM" id="SignalP"/>
    </source>
</evidence>
<feature type="signal peptide" evidence="1">
    <location>
        <begin position="1"/>
        <end position="23"/>
    </location>
</feature>